<name>A0A8S1J8K8_9CHLO</name>
<protein>
    <submittedName>
        <fullName evidence="1">Uncharacterized protein</fullName>
    </submittedName>
</protein>
<keyword evidence="2" id="KW-1185">Reference proteome</keyword>
<dbReference type="AlphaFoldDB" id="A0A8S1J8K8"/>
<evidence type="ECO:0000313" key="2">
    <source>
        <dbReference type="Proteomes" id="UP000708148"/>
    </source>
</evidence>
<organism evidence="1 2">
    <name type="scientific">Ostreobium quekettii</name>
    <dbReference type="NCBI Taxonomy" id="121088"/>
    <lineage>
        <taxon>Eukaryota</taxon>
        <taxon>Viridiplantae</taxon>
        <taxon>Chlorophyta</taxon>
        <taxon>core chlorophytes</taxon>
        <taxon>Ulvophyceae</taxon>
        <taxon>TCBD clade</taxon>
        <taxon>Bryopsidales</taxon>
        <taxon>Ostreobineae</taxon>
        <taxon>Ostreobiaceae</taxon>
        <taxon>Ostreobium</taxon>
    </lineage>
</organism>
<sequence length="56" mass="6271">MTALRGCDFQDGEIVQALKVGMKRTQALDNQILVLTEALDAMFTELQQFKKAKGKK</sequence>
<dbReference type="EMBL" id="CAJHUC010002266">
    <property type="protein sequence ID" value="CAD7703498.1"/>
    <property type="molecule type" value="Genomic_DNA"/>
</dbReference>
<gene>
    <name evidence="1" type="ORF">OSTQU699_LOCUS8855</name>
</gene>
<accession>A0A8S1J8K8</accession>
<proteinExistence type="predicted"/>
<dbReference type="Proteomes" id="UP000708148">
    <property type="component" value="Unassembled WGS sequence"/>
</dbReference>
<feature type="non-terminal residue" evidence="1">
    <location>
        <position position="56"/>
    </location>
</feature>
<comment type="caution">
    <text evidence="1">The sequence shown here is derived from an EMBL/GenBank/DDBJ whole genome shotgun (WGS) entry which is preliminary data.</text>
</comment>
<reference evidence="1" key="1">
    <citation type="submission" date="2020-12" db="EMBL/GenBank/DDBJ databases">
        <authorList>
            <person name="Iha C."/>
        </authorList>
    </citation>
    <scope>NUCLEOTIDE SEQUENCE</scope>
</reference>
<evidence type="ECO:0000313" key="1">
    <source>
        <dbReference type="EMBL" id="CAD7703498.1"/>
    </source>
</evidence>